<dbReference type="Proteomes" id="UP000800040">
    <property type="component" value="Unassembled WGS sequence"/>
</dbReference>
<protein>
    <submittedName>
        <fullName evidence="2">Uncharacterized protein</fullName>
    </submittedName>
</protein>
<accession>A0A6A5JWK8</accession>
<evidence type="ECO:0000256" key="1">
    <source>
        <dbReference type="SAM" id="MobiDB-lite"/>
    </source>
</evidence>
<reference evidence="2" key="1">
    <citation type="submission" date="2020-01" db="EMBL/GenBank/DDBJ databases">
        <authorList>
            <consortium name="DOE Joint Genome Institute"/>
            <person name="Haridas S."/>
            <person name="Albert R."/>
            <person name="Binder M."/>
            <person name="Bloem J."/>
            <person name="Labutti K."/>
            <person name="Salamov A."/>
            <person name="Andreopoulos B."/>
            <person name="Baker S.E."/>
            <person name="Barry K."/>
            <person name="Bills G."/>
            <person name="Bluhm B.H."/>
            <person name="Cannon C."/>
            <person name="Castanera R."/>
            <person name="Culley D.E."/>
            <person name="Daum C."/>
            <person name="Ezra D."/>
            <person name="Gonzalez J.B."/>
            <person name="Henrissat B."/>
            <person name="Kuo A."/>
            <person name="Liang C."/>
            <person name="Lipzen A."/>
            <person name="Lutzoni F."/>
            <person name="Magnuson J."/>
            <person name="Mondo S."/>
            <person name="Nolan M."/>
            <person name="Ohm R."/>
            <person name="Pangilinan J."/>
            <person name="Park H.-J."/>
            <person name="Ramirez L."/>
            <person name="Alfaro M."/>
            <person name="Sun H."/>
            <person name="Tritt A."/>
            <person name="Yoshinaga Y."/>
            <person name="Zwiers L.-H."/>
            <person name="Turgeon B.G."/>
            <person name="Goodwin S.B."/>
            <person name="Spatafora J.W."/>
            <person name="Crous P.W."/>
            <person name="Grigoriev I.V."/>
        </authorList>
    </citation>
    <scope>NUCLEOTIDE SEQUENCE</scope>
    <source>
        <strain evidence="2">P77</strain>
    </source>
</reference>
<name>A0A6A5JWK8_9PLEO</name>
<feature type="region of interest" description="Disordered" evidence="1">
    <location>
        <begin position="13"/>
        <end position="59"/>
    </location>
</feature>
<organism evidence="2 3">
    <name type="scientific">Decorospora gaudefroyi</name>
    <dbReference type="NCBI Taxonomy" id="184978"/>
    <lineage>
        <taxon>Eukaryota</taxon>
        <taxon>Fungi</taxon>
        <taxon>Dikarya</taxon>
        <taxon>Ascomycota</taxon>
        <taxon>Pezizomycotina</taxon>
        <taxon>Dothideomycetes</taxon>
        <taxon>Pleosporomycetidae</taxon>
        <taxon>Pleosporales</taxon>
        <taxon>Pleosporineae</taxon>
        <taxon>Pleosporaceae</taxon>
        <taxon>Decorospora</taxon>
    </lineage>
</organism>
<evidence type="ECO:0000313" key="2">
    <source>
        <dbReference type="EMBL" id="KAF1828201.1"/>
    </source>
</evidence>
<feature type="compositionally biased region" description="Polar residues" evidence="1">
    <location>
        <begin position="39"/>
        <end position="59"/>
    </location>
</feature>
<proteinExistence type="predicted"/>
<dbReference type="AlphaFoldDB" id="A0A6A5JWK8"/>
<keyword evidence="3" id="KW-1185">Reference proteome</keyword>
<gene>
    <name evidence="2" type="ORF">BDW02DRAFT_575067</name>
</gene>
<sequence length="123" mass="13562">MDLLGVATQRRSFEGRKPCSAASSRNRSMRRQRNCRAYASSQPAGPSTQPTSSGKTGGSASLQRCKITAVMSESFGIFLKNVAKTFRMIDPQVILHTGPEYRIHIPQVRRICKIPVLNVHGDC</sequence>
<dbReference type="EMBL" id="ML975624">
    <property type="protein sequence ID" value="KAF1828201.1"/>
    <property type="molecule type" value="Genomic_DNA"/>
</dbReference>
<evidence type="ECO:0000313" key="3">
    <source>
        <dbReference type="Proteomes" id="UP000800040"/>
    </source>
</evidence>